<keyword evidence="4" id="KW-0496">Mitochondrion</keyword>
<comment type="similarity">
    <text evidence="2">Belongs to the eukaryotic mitochondrial porin family.</text>
</comment>
<organism evidence="6 7">
    <name type="scientific">Trichinella pseudospiralis</name>
    <name type="common">Parasitic roundworm</name>
    <dbReference type="NCBI Taxonomy" id="6337"/>
    <lineage>
        <taxon>Eukaryota</taxon>
        <taxon>Metazoa</taxon>
        <taxon>Ecdysozoa</taxon>
        <taxon>Nematoda</taxon>
        <taxon>Enoplea</taxon>
        <taxon>Dorylaimia</taxon>
        <taxon>Trichinellida</taxon>
        <taxon>Trichinellidae</taxon>
        <taxon>Trichinella</taxon>
    </lineage>
</organism>
<keyword evidence="5" id="KW-0406">Ion transport</keyword>
<dbReference type="EMBL" id="JYDU01000137">
    <property type="protein sequence ID" value="KRX91458.1"/>
    <property type="molecule type" value="Genomic_DNA"/>
</dbReference>
<dbReference type="AlphaFoldDB" id="A0A0V0XUH6"/>
<protein>
    <submittedName>
        <fullName evidence="6">Voltage-dependent anion-selective channel</fullName>
    </submittedName>
</protein>
<keyword evidence="3" id="KW-1134">Transmembrane beta strand</keyword>
<dbReference type="STRING" id="6337.A0A0V0XUH6"/>
<keyword evidence="4" id="KW-1000">Mitochondrion outer membrane</keyword>
<dbReference type="Pfam" id="PF01459">
    <property type="entry name" value="Porin_3"/>
    <property type="match status" value="1"/>
</dbReference>
<name>A0A0V0XUH6_TRIPS</name>
<dbReference type="PANTHER" id="PTHR11743:SF70">
    <property type="entry name" value="GH26960P-RELATED"/>
    <property type="match status" value="1"/>
</dbReference>
<evidence type="ECO:0000313" key="7">
    <source>
        <dbReference type="Proteomes" id="UP000054815"/>
    </source>
</evidence>
<evidence type="ECO:0000313" key="6">
    <source>
        <dbReference type="EMBL" id="KRX91458.1"/>
    </source>
</evidence>
<dbReference type="InterPro" id="IPR027246">
    <property type="entry name" value="Porin_Euk/Tom40"/>
</dbReference>
<keyword evidence="3" id="KW-0812">Transmembrane</keyword>
<gene>
    <name evidence="6" type="primary">porin</name>
    <name evidence="6" type="ORF">T4E_263</name>
</gene>
<accession>A0A0V0XUH6</accession>
<dbReference type="GO" id="GO:0005741">
    <property type="term" value="C:mitochondrial outer membrane"/>
    <property type="evidence" value="ECO:0007669"/>
    <property type="project" value="UniProtKB-SubCell"/>
</dbReference>
<comment type="subcellular location">
    <subcellularLocation>
        <location evidence="1">Mitochondrion outer membrane</location>
    </subcellularLocation>
</comment>
<evidence type="ECO:0000256" key="4">
    <source>
        <dbReference type="ARBA" id="ARBA00022787"/>
    </source>
</evidence>
<dbReference type="InterPro" id="IPR023614">
    <property type="entry name" value="Porin_dom_sf"/>
</dbReference>
<dbReference type="Gene3D" id="2.40.160.10">
    <property type="entry name" value="Porin"/>
    <property type="match status" value="1"/>
</dbReference>
<dbReference type="GO" id="GO:0015288">
    <property type="term" value="F:porin activity"/>
    <property type="evidence" value="ECO:0007669"/>
    <property type="project" value="UniProtKB-KW"/>
</dbReference>
<evidence type="ECO:0000256" key="5">
    <source>
        <dbReference type="ARBA" id="ARBA00023114"/>
    </source>
</evidence>
<keyword evidence="3" id="KW-0472">Membrane</keyword>
<comment type="caution">
    <text evidence="6">The sequence shown here is derived from an EMBL/GenBank/DDBJ whole genome shotgun (WGS) entry which is preliminary data.</text>
</comment>
<dbReference type="PANTHER" id="PTHR11743">
    <property type="entry name" value="VOLTAGE-DEPENDENT ANION-SELECTIVE CHANNEL"/>
    <property type="match status" value="1"/>
</dbReference>
<dbReference type="GO" id="GO:0008308">
    <property type="term" value="F:voltage-gated monoatomic anion channel activity"/>
    <property type="evidence" value="ECO:0007669"/>
    <property type="project" value="InterPro"/>
</dbReference>
<evidence type="ECO:0000256" key="1">
    <source>
        <dbReference type="ARBA" id="ARBA00004294"/>
    </source>
</evidence>
<dbReference type="GO" id="GO:0046930">
    <property type="term" value="C:pore complex"/>
    <property type="evidence" value="ECO:0007669"/>
    <property type="project" value="UniProtKB-KW"/>
</dbReference>
<evidence type="ECO:0000256" key="3">
    <source>
        <dbReference type="ARBA" id="ARBA00022452"/>
    </source>
</evidence>
<dbReference type="Proteomes" id="UP000054815">
    <property type="component" value="Unassembled WGS sequence"/>
</dbReference>
<sequence>MKVPFYNCVSQDALNVLQQKSKTGSFNISYLSSPESYLKLESAMHHAILDNVVKGYMSGTYTLPAQTIDYFHFVEDIALKETWSTDNSVTTSMIVKDRLLPGLMLKGDYKQWVHSKKSNTEFSAKYANDIFAADARLSCSLSSMKSELSAVWRFDKWLLGCQVGIDLPTMNMTNTNIMIGYKSGNSSIQTYANNYTEFGGIIYHKINERMKLASSAVWNTEVPGNVFSVGMEYKMTPETVVQSKVTTDSEFSLSIMQQLSSGLKLGVYSKFKFSNFFDSQQQIGFGISYEQPSSCCKERDN</sequence>
<evidence type="ECO:0000256" key="2">
    <source>
        <dbReference type="ARBA" id="ARBA00007780"/>
    </source>
</evidence>
<proteinExistence type="inferred from homology"/>
<reference evidence="6 7" key="1">
    <citation type="submission" date="2015-01" db="EMBL/GenBank/DDBJ databases">
        <title>Evolution of Trichinella species and genotypes.</title>
        <authorList>
            <person name="Korhonen P.K."/>
            <person name="Edoardo P."/>
            <person name="Giuseppe L.R."/>
            <person name="Gasser R.B."/>
        </authorList>
    </citation>
    <scope>NUCLEOTIDE SEQUENCE [LARGE SCALE GENOMIC DNA]</scope>
    <source>
        <strain evidence="6">ISS141</strain>
    </source>
</reference>
<keyword evidence="5" id="KW-0626">Porin</keyword>
<keyword evidence="5" id="KW-0813">Transport</keyword>
<dbReference type="InterPro" id="IPR001925">
    <property type="entry name" value="Porin_Euk"/>
</dbReference>